<accession>A0A0A9EFI9</accession>
<protein>
    <submittedName>
        <fullName evidence="1">Uncharacterized protein</fullName>
    </submittedName>
</protein>
<organism evidence="1">
    <name type="scientific">Arundo donax</name>
    <name type="common">Giant reed</name>
    <name type="synonym">Donax arundinaceus</name>
    <dbReference type="NCBI Taxonomy" id="35708"/>
    <lineage>
        <taxon>Eukaryota</taxon>
        <taxon>Viridiplantae</taxon>
        <taxon>Streptophyta</taxon>
        <taxon>Embryophyta</taxon>
        <taxon>Tracheophyta</taxon>
        <taxon>Spermatophyta</taxon>
        <taxon>Magnoliopsida</taxon>
        <taxon>Liliopsida</taxon>
        <taxon>Poales</taxon>
        <taxon>Poaceae</taxon>
        <taxon>PACMAD clade</taxon>
        <taxon>Arundinoideae</taxon>
        <taxon>Arundineae</taxon>
        <taxon>Arundo</taxon>
    </lineage>
</organism>
<reference evidence="1" key="1">
    <citation type="submission" date="2014-09" db="EMBL/GenBank/DDBJ databases">
        <authorList>
            <person name="Magalhaes I.L.F."/>
            <person name="Oliveira U."/>
            <person name="Santos F.R."/>
            <person name="Vidigal T.H.D.A."/>
            <person name="Brescovit A.D."/>
            <person name="Santos A.J."/>
        </authorList>
    </citation>
    <scope>NUCLEOTIDE SEQUENCE</scope>
    <source>
        <tissue evidence="1">Shoot tissue taken approximately 20 cm above the soil surface</tissue>
    </source>
</reference>
<dbReference type="EMBL" id="GBRH01200112">
    <property type="protein sequence ID" value="JAD97783.1"/>
    <property type="molecule type" value="Transcribed_RNA"/>
</dbReference>
<reference evidence="1" key="2">
    <citation type="journal article" date="2015" name="Data Brief">
        <title>Shoot transcriptome of the giant reed, Arundo donax.</title>
        <authorList>
            <person name="Barrero R.A."/>
            <person name="Guerrero F.D."/>
            <person name="Moolhuijzen P."/>
            <person name="Goolsby J.A."/>
            <person name="Tidwell J."/>
            <person name="Bellgard S.E."/>
            <person name="Bellgard M.I."/>
        </authorList>
    </citation>
    <scope>NUCLEOTIDE SEQUENCE</scope>
    <source>
        <tissue evidence="1">Shoot tissue taken approximately 20 cm above the soil surface</tissue>
    </source>
</reference>
<sequence length="24" mass="2886">MVMECQKIQSHKLDVLKDPVQEMR</sequence>
<name>A0A0A9EFI9_ARUDO</name>
<dbReference type="AlphaFoldDB" id="A0A0A9EFI9"/>
<proteinExistence type="predicted"/>
<evidence type="ECO:0000313" key="1">
    <source>
        <dbReference type="EMBL" id="JAD97783.1"/>
    </source>
</evidence>